<proteinExistence type="predicted"/>
<sequence>MDLFNESNSAKSKNGSDLNSLVKQLLSKSLSEGSIKKFVYEPRYNHPDTTYQQFSPDFEIELNNGEIIIIDNTTTARHDRFKQKQWDAYGVKEHFKAKNKKINYFVVLPNNDSIGNDTSRDKEIRNVELEQSKVRGKEYFSMIDDIIQLNDLISLIEKTK</sequence>
<name>A0A0H2YNZ3_CLOP1</name>
<dbReference type="RefSeq" id="WP_011590522.1">
    <property type="nucleotide sequence ID" value="NC_008261.1"/>
</dbReference>
<dbReference type="HOGENOM" id="CLU_1649188_0_0_9"/>
<accession>A0A0H2YNZ3</accession>
<dbReference type="EMBL" id="CP000246">
    <property type="protein sequence ID" value="ABG82455.1"/>
    <property type="molecule type" value="Genomic_DNA"/>
</dbReference>
<dbReference type="KEGG" id="cpf:CPF_1019"/>
<dbReference type="AlphaFoldDB" id="A0A0H2YNZ3"/>
<dbReference type="Proteomes" id="UP000001823">
    <property type="component" value="Chromosome"/>
</dbReference>
<dbReference type="PaxDb" id="195103-CPF_1019"/>
<protein>
    <submittedName>
        <fullName evidence="1">Uncharacterized protein</fullName>
    </submittedName>
</protein>
<evidence type="ECO:0000313" key="2">
    <source>
        <dbReference type="Proteomes" id="UP000001823"/>
    </source>
</evidence>
<gene>
    <name evidence="1" type="ordered locus">CPF_1019</name>
</gene>
<organism evidence="1 2">
    <name type="scientific">Clostridium perfringens (strain ATCC 13124 / DSM 756 / JCM 1290 / NCIMB 6125 / NCTC 8237 / Type A)</name>
    <dbReference type="NCBI Taxonomy" id="195103"/>
    <lineage>
        <taxon>Bacteria</taxon>
        <taxon>Bacillati</taxon>
        <taxon>Bacillota</taxon>
        <taxon>Clostridia</taxon>
        <taxon>Eubacteriales</taxon>
        <taxon>Clostridiaceae</taxon>
        <taxon>Clostridium</taxon>
    </lineage>
</organism>
<dbReference type="eggNOG" id="ENOG503277T">
    <property type="taxonomic scope" value="Bacteria"/>
</dbReference>
<keyword evidence="2" id="KW-1185">Reference proteome</keyword>
<reference evidence="1 2" key="1">
    <citation type="journal article" date="2006" name="Genome Res.">
        <title>Skewed genomic variability in strains of the toxigenic bacterial pathogen, Clostridium perfringens.</title>
        <authorList>
            <person name="Myers G.S."/>
            <person name="Rasko D.A."/>
            <person name="Cheung J.K."/>
            <person name="Ravel J."/>
            <person name="Seshadri R."/>
            <person name="Deboy R.T."/>
            <person name="Ren Q."/>
            <person name="Varga J."/>
            <person name="Awad M.M."/>
            <person name="Brinkac L.M."/>
            <person name="Daugherty S.C."/>
            <person name="Haft D.H."/>
            <person name="Dodson R.J."/>
            <person name="Madupu R."/>
            <person name="Nelson W.C."/>
            <person name="Rosovitz M.J."/>
            <person name="Sullivan S.A."/>
            <person name="Khouri H."/>
            <person name="Dimitrov G.I."/>
            <person name="Watkins K.L."/>
            <person name="Mulligan S."/>
            <person name="Benton J."/>
            <person name="Radune D."/>
            <person name="Fisher D.J."/>
            <person name="Atkins H.S."/>
            <person name="Hiscox T."/>
            <person name="Jost B.H."/>
            <person name="Billington S.J."/>
            <person name="Songer J.G."/>
            <person name="McClane B.A."/>
            <person name="Titball R.W."/>
            <person name="Rood J.I."/>
            <person name="Melville S.B."/>
            <person name="Paulsen I.T."/>
        </authorList>
    </citation>
    <scope>NUCLEOTIDE SEQUENCE [LARGE SCALE GENOMIC DNA]</scope>
    <source>
        <strain evidence="2">ATCC 13124 / DSM 756 / JCM 1290 / NCIMB 6125 / NCTC 8237 / S 107 / Type A</strain>
    </source>
</reference>
<evidence type="ECO:0000313" key="1">
    <source>
        <dbReference type="EMBL" id="ABG82455.1"/>
    </source>
</evidence>